<sequence length="79" mass="8787">MKGFQWRSSRCLMVLLIGLVVVLAMLAEHSLREHIQPKPMQVPAAEQSSSAVPVRADGPLHEVSQVVPENLGTRARWVF</sequence>
<name>S6ABT6_METRE</name>
<gene>
    <name evidence="1" type="ORF">PCA10_00850</name>
</gene>
<dbReference type="Proteomes" id="UP000015503">
    <property type="component" value="Chromosome"/>
</dbReference>
<proteinExistence type="predicted"/>
<dbReference type="AlphaFoldDB" id="S6ABT6"/>
<organism evidence="1 2">
    <name type="scientific">Metapseudomonas resinovorans NBRC 106553</name>
    <dbReference type="NCBI Taxonomy" id="1245471"/>
    <lineage>
        <taxon>Bacteria</taxon>
        <taxon>Pseudomonadati</taxon>
        <taxon>Pseudomonadota</taxon>
        <taxon>Gammaproteobacteria</taxon>
        <taxon>Pseudomonadales</taxon>
        <taxon>Pseudomonadaceae</taxon>
        <taxon>Metapseudomonas</taxon>
    </lineage>
</organism>
<accession>S6ABT6</accession>
<dbReference type="PATRIC" id="fig|1245471.3.peg.86"/>
<reference evidence="1 2" key="1">
    <citation type="journal article" date="2013" name="Genome Announc.">
        <title>Complete Genome Sequence of the Carbazole Degrader Pseudomonas resinovorans Strain CA10 (NBRC 106553).</title>
        <authorList>
            <person name="Shintani M."/>
            <person name="Hosoyama A."/>
            <person name="Ohji S."/>
            <person name="Tsuchikane K."/>
            <person name="Takarada H."/>
            <person name="Yamazoe A."/>
            <person name="Fujita N."/>
            <person name="Nojiri H."/>
        </authorList>
    </citation>
    <scope>NUCLEOTIDE SEQUENCE [LARGE SCALE GENOMIC DNA]</scope>
    <source>
        <strain evidence="1 2">NBRC 106553</strain>
    </source>
</reference>
<protein>
    <submittedName>
        <fullName evidence="1">Uncharacterized protein</fullName>
    </submittedName>
</protein>
<dbReference type="KEGG" id="pre:PCA10_00850"/>
<evidence type="ECO:0000313" key="2">
    <source>
        <dbReference type="Proteomes" id="UP000015503"/>
    </source>
</evidence>
<dbReference type="HOGENOM" id="CLU_2603339_0_0_6"/>
<evidence type="ECO:0000313" key="1">
    <source>
        <dbReference type="EMBL" id="BAN45817.1"/>
    </source>
</evidence>
<dbReference type="EMBL" id="AP013068">
    <property type="protein sequence ID" value="BAN45817.1"/>
    <property type="molecule type" value="Genomic_DNA"/>
</dbReference>
<keyword evidence="2" id="KW-1185">Reference proteome</keyword>